<accession>A0A1M7F7D0</accession>
<dbReference type="AlphaFoldDB" id="A0A1M7F7D0"/>
<dbReference type="Gene3D" id="1.20.58.1000">
    <property type="entry name" value="Metal-sensitive repressor, helix protomer"/>
    <property type="match status" value="1"/>
</dbReference>
<dbReference type="EMBL" id="FRCP01000005">
    <property type="protein sequence ID" value="SHL99648.1"/>
    <property type="molecule type" value="Genomic_DNA"/>
</dbReference>
<protein>
    <submittedName>
        <fullName evidence="1">DNA-binding transcriptional regulator, FrmR family</fullName>
    </submittedName>
</protein>
<keyword evidence="1" id="KW-0238">DNA-binding</keyword>
<evidence type="ECO:0000313" key="1">
    <source>
        <dbReference type="EMBL" id="SHL99648.1"/>
    </source>
</evidence>
<reference evidence="1 2" key="1">
    <citation type="submission" date="2016-11" db="EMBL/GenBank/DDBJ databases">
        <authorList>
            <person name="Jaros S."/>
            <person name="Januszkiewicz K."/>
            <person name="Wedrychowicz H."/>
        </authorList>
    </citation>
    <scope>NUCLEOTIDE SEQUENCE [LARGE SCALE GENOMIC DNA]</scope>
    <source>
        <strain evidence="1 2">DSM 15930</strain>
    </source>
</reference>
<gene>
    <name evidence="1" type="ORF">SAMN02746066_00441</name>
</gene>
<organism evidence="1 2">
    <name type="scientific">Anaerosporobacter mobilis DSM 15930</name>
    <dbReference type="NCBI Taxonomy" id="1120996"/>
    <lineage>
        <taxon>Bacteria</taxon>
        <taxon>Bacillati</taxon>
        <taxon>Bacillota</taxon>
        <taxon>Clostridia</taxon>
        <taxon>Lachnospirales</taxon>
        <taxon>Lachnospiraceae</taxon>
        <taxon>Anaerosporobacter</taxon>
    </lineage>
</organism>
<dbReference type="CDD" id="cd10158">
    <property type="entry name" value="CsoR-like_DUF156_1"/>
    <property type="match status" value="1"/>
</dbReference>
<evidence type="ECO:0000313" key="2">
    <source>
        <dbReference type="Proteomes" id="UP000184038"/>
    </source>
</evidence>
<dbReference type="InterPro" id="IPR003735">
    <property type="entry name" value="Metal_Tscrpt_repr"/>
</dbReference>
<name>A0A1M7F7D0_9FIRM</name>
<dbReference type="GO" id="GO:0046872">
    <property type="term" value="F:metal ion binding"/>
    <property type="evidence" value="ECO:0007669"/>
    <property type="project" value="InterPro"/>
</dbReference>
<dbReference type="GO" id="GO:0003677">
    <property type="term" value="F:DNA binding"/>
    <property type="evidence" value="ECO:0007669"/>
    <property type="project" value="UniProtKB-KW"/>
</dbReference>
<dbReference type="PANTHER" id="PTHR33677:SF3">
    <property type="entry name" value="COPPER-SENSING TRANSCRIPTIONAL REPRESSOR RICR"/>
    <property type="match status" value="1"/>
</dbReference>
<dbReference type="Pfam" id="PF02583">
    <property type="entry name" value="Trns_repr_metal"/>
    <property type="match status" value="1"/>
</dbReference>
<keyword evidence="2" id="KW-1185">Reference proteome</keyword>
<proteinExistence type="predicted"/>
<dbReference type="Proteomes" id="UP000184038">
    <property type="component" value="Unassembled WGS sequence"/>
</dbReference>
<dbReference type="InterPro" id="IPR038390">
    <property type="entry name" value="Metal_Tscrpt_repr_sf"/>
</dbReference>
<dbReference type="GO" id="GO:0045892">
    <property type="term" value="P:negative regulation of DNA-templated transcription"/>
    <property type="evidence" value="ECO:0007669"/>
    <property type="project" value="UniProtKB-ARBA"/>
</dbReference>
<dbReference type="STRING" id="1120996.SAMN02746066_00441"/>
<dbReference type="PANTHER" id="PTHR33677">
    <property type="entry name" value="TRANSCRIPTIONAL REPRESSOR FRMR-RELATED"/>
    <property type="match status" value="1"/>
</dbReference>
<sequence>MGKVQTKGTQIHKDDMEDNKMHTHIHEQMQSHEDSHGHKDNQMHGHTHVHKHVHSAEEKKAIVNRLSRAAGHLEAVKRMVENDVDCSEVLIQLAAVRSAINNTGKVVLKNHINHCIVEAIEEEDHQAIHQLSEAIDKFMK</sequence>